<keyword evidence="3" id="KW-1185">Reference proteome</keyword>
<feature type="compositionally biased region" description="Low complexity" evidence="1">
    <location>
        <begin position="212"/>
        <end position="228"/>
    </location>
</feature>
<feature type="compositionally biased region" description="Basic residues" evidence="1">
    <location>
        <begin position="244"/>
        <end position="256"/>
    </location>
</feature>
<feature type="compositionally biased region" description="Low complexity" evidence="1">
    <location>
        <begin position="185"/>
        <end position="201"/>
    </location>
</feature>
<dbReference type="AlphaFoldDB" id="A0A251XP21"/>
<evidence type="ECO:0000313" key="2">
    <source>
        <dbReference type="EMBL" id="OUE05176.1"/>
    </source>
</evidence>
<accession>A0A251XP21</accession>
<name>A0A251XP21_CLAMM</name>
<dbReference type="EMBL" id="MDHH01000001">
    <property type="protein sequence ID" value="OUE05176.1"/>
    <property type="molecule type" value="Genomic_DNA"/>
</dbReference>
<evidence type="ECO:0000256" key="1">
    <source>
        <dbReference type="SAM" id="MobiDB-lite"/>
    </source>
</evidence>
<sequence length="307" mass="32322">MGEQGVDGREHGRLRERREAAGERRRALARVQLLRRAGQLLGLPGVTAPELGERGAIRRRWISARTCATPTGTSRARTPRVRRMTATPVAEAPARGWIRSARPTTSWDSPSSTARTGAIDVGSTGFLATRAEGVRLVVACGRAPGPCRAVAADPCWSRSGGRERRRHDDLHPAARRPERSCPSASGSLEETSTGRSTSSSGPSGGAADPMSPRAAAMRTRAIAAATEAAPRRAARRIAGVTPRRPARRRPRGRARGRGPPGRWACPTVAPGPARARGSARPLIASVADTAVHGGAPPCTALRGTRTA</sequence>
<feature type="compositionally biased region" description="Basic and acidic residues" evidence="1">
    <location>
        <begin position="160"/>
        <end position="179"/>
    </location>
</feature>
<evidence type="ECO:0000313" key="3">
    <source>
        <dbReference type="Proteomes" id="UP000195062"/>
    </source>
</evidence>
<proteinExistence type="predicted"/>
<reference evidence="2 3" key="1">
    <citation type="submission" date="2016-08" db="EMBL/GenBank/DDBJ databases">
        <title>Genome sequence of Clavibacter michiganensis subsp. michiganensis strain CASJ007.</title>
        <authorList>
            <person name="Thapa S.P."/>
            <person name="Coaker G."/>
        </authorList>
    </citation>
    <scope>NUCLEOTIDE SEQUENCE [LARGE SCALE GENOMIC DNA]</scope>
    <source>
        <strain evidence="2">CASJ007</strain>
    </source>
</reference>
<protein>
    <submittedName>
        <fullName evidence="2">Uncharacterized protein</fullName>
    </submittedName>
</protein>
<gene>
    <name evidence="2" type="ORF">CMMCAS07_09525</name>
</gene>
<comment type="caution">
    <text evidence="2">The sequence shown here is derived from an EMBL/GenBank/DDBJ whole genome shotgun (WGS) entry which is preliminary data.</text>
</comment>
<dbReference type="Proteomes" id="UP000195062">
    <property type="component" value="Unassembled WGS sequence"/>
</dbReference>
<organism evidence="2 3">
    <name type="scientific">Clavibacter michiganensis subsp. michiganensis</name>
    <dbReference type="NCBI Taxonomy" id="33013"/>
    <lineage>
        <taxon>Bacteria</taxon>
        <taxon>Bacillati</taxon>
        <taxon>Actinomycetota</taxon>
        <taxon>Actinomycetes</taxon>
        <taxon>Micrococcales</taxon>
        <taxon>Microbacteriaceae</taxon>
        <taxon>Clavibacter</taxon>
    </lineage>
</organism>
<feature type="region of interest" description="Disordered" evidence="1">
    <location>
        <begin position="150"/>
        <end position="275"/>
    </location>
</feature>
<feature type="region of interest" description="Disordered" evidence="1">
    <location>
        <begin position="1"/>
        <end position="22"/>
    </location>
</feature>